<evidence type="ECO:0008006" key="4">
    <source>
        <dbReference type="Google" id="ProtNLM"/>
    </source>
</evidence>
<organism evidence="2 3">
    <name type="scientific">Pseudohongiella spirulinae</name>
    <dbReference type="NCBI Taxonomy" id="1249552"/>
    <lineage>
        <taxon>Bacteria</taxon>
        <taxon>Pseudomonadati</taxon>
        <taxon>Pseudomonadota</taxon>
        <taxon>Gammaproteobacteria</taxon>
        <taxon>Pseudomonadales</taxon>
        <taxon>Pseudohongiellaceae</taxon>
        <taxon>Pseudohongiella</taxon>
    </lineage>
</organism>
<evidence type="ECO:0000256" key="1">
    <source>
        <dbReference type="SAM" id="Phobius"/>
    </source>
</evidence>
<name>A0A0S2K9Y4_9GAMM</name>
<sequence>MSNLERCKQASPPRYPRRQRGFSMFEMMVYILTASILFAAAFNRYRDFPGEAERANFLAILAQINAATNLQMMRTIASGEFQQTDVLDGMNPMDLMLTTPGNYVGVLGGPDESTLPRRIWYFDSSRGELVYLANDARNLYWIQNGGRQPADSVRLRVRNVQNASQRWEGIVLEPVVPYEWQAVPLEIPNMEG</sequence>
<dbReference type="EMBL" id="CP013189">
    <property type="protein sequence ID" value="ALO45163.1"/>
    <property type="molecule type" value="Genomic_DNA"/>
</dbReference>
<dbReference type="SUPFAM" id="SSF54523">
    <property type="entry name" value="Pili subunits"/>
    <property type="match status" value="1"/>
</dbReference>
<dbReference type="AlphaFoldDB" id="A0A0S2K9Y4"/>
<proteinExistence type="predicted"/>
<gene>
    <name evidence="2" type="ORF">PS2015_477</name>
</gene>
<dbReference type="Proteomes" id="UP000065641">
    <property type="component" value="Chromosome"/>
</dbReference>
<dbReference type="InterPro" id="IPR045584">
    <property type="entry name" value="Pilin-like"/>
</dbReference>
<keyword evidence="1" id="KW-0472">Membrane</keyword>
<keyword evidence="3" id="KW-1185">Reference proteome</keyword>
<evidence type="ECO:0000313" key="2">
    <source>
        <dbReference type="EMBL" id="ALO45163.1"/>
    </source>
</evidence>
<keyword evidence="1" id="KW-0812">Transmembrane</keyword>
<protein>
    <recommendedName>
        <fullName evidence="4">Prepilin-type N-terminal cleavage/methylation domain-containing protein</fullName>
    </recommendedName>
</protein>
<dbReference type="STRING" id="1249552.PS2015_477"/>
<feature type="transmembrane region" description="Helical" evidence="1">
    <location>
        <begin position="21"/>
        <end position="42"/>
    </location>
</feature>
<keyword evidence="1" id="KW-1133">Transmembrane helix</keyword>
<accession>A0A0S2K9Y4</accession>
<reference evidence="2 3" key="1">
    <citation type="submission" date="2015-11" db="EMBL/GenBank/DDBJ databases">
        <authorList>
            <person name="Zhang Y."/>
            <person name="Guo Z."/>
        </authorList>
    </citation>
    <scope>NUCLEOTIDE SEQUENCE [LARGE SCALE GENOMIC DNA]</scope>
    <source>
        <strain evidence="2 3">KCTC 32221</strain>
    </source>
</reference>
<evidence type="ECO:0000313" key="3">
    <source>
        <dbReference type="Proteomes" id="UP000065641"/>
    </source>
</evidence>
<dbReference type="KEGG" id="pspi:PS2015_477"/>
<dbReference type="RefSeq" id="WP_058020656.1">
    <property type="nucleotide sequence ID" value="NZ_CP013189.1"/>
</dbReference>